<dbReference type="RefSeq" id="WP_164029234.1">
    <property type="nucleotide sequence ID" value="NZ_JAABOQ010000001.1"/>
</dbReference>
<dbReference type="SMART" id="SM00464">
    <property type="entry name" value="LON"/>
    <property type="match status" value="1"/>
</dbReference>
<dbReference type="AlphaFoldDB" id="A0A6M0CGE9"/>
<feature type="domain" description="Lon N-terminal" evidence="1">
    <location>
        <begin position="4"/>
        <end position="180"/>
    </location>
</feature>
<dbReference type="GO" id="GO:0008233">
    <property type="term" value="F:peptidase activity"/>
    <property type="evidence" value="ECO:0007669"/>
    <property type="project" value="UniProtKB-KW"/>
</dbReference>
<comment type="caution">
    <text evidence="2">The sequence shown here is derived from an EMBL/GenBank/DDBJ whole genome shotgun (WGS) entry which is preliminary data.</text>
</comment>
<keyword evidence="2" id="KW-0645">Protease</keyword>
<dbReference type="Pfam" id="PF02190">
    <property type="entry name" value="LON_substr_bdg"/>
    <property type="match status" value="1"/>
</dbReference>
<evidence type="ECO:0000313" key="3">
    <source>
        <dbReference type="Proteomes" id="UP000474296"/>
    </source>
</evidence>
<dbReference type="EMBL" id="JAABOQ010000001">
    <property type="protein sequence ID" value="NER15973.1"/>
    <property type="molecule type" value="Genomic_DNA"/>
</dbReference>
<proteinExistence type="predicted"/>
<dbReference type="Proteomes" id="UP000474296">
    <property type="component" value="Unassembled WGS sequence"/>
</dbReference>
<evidence type="ECO:0000313" key="2">
    <source>
        <dbReference type="EMBL" id="NER15973.1"/>
    </source>
</evidence>
<dbReference type="Gene3D" id="2.30.130.40">
    <property type="entry name" value="LON domain-like"/>
    <property type="match status" value="1"/>
</dbReference>
<dbReference type="InterPro" id="IPR046336">
    <property type="entry name" value="Lon_prtase_N_sf"/>
</dbReference>
<name>A0A6M0CGE9_9FLAO</name>
<accession>A0A6M0CGE9</accession>
<sequence length="214" mass="24768">MSEILPLFPLQLVAYPGERIPLHIFEDRYQQLIQDCEELDITFGIPAVVDDQLKYGTEIKLDSVVNRYENGASDIICVAGRVFKIDDFINPLEDKLYAGGRVTWISDIDDGTEAQRNLLFQLINKLYDLIDTDLPKDIDTVTNSYQYAHRIGMSIKQEHDLLGLTSEQERLQFMIDHIREIIPVLDEVNRTKSIIQMNGHFRNYDPLDFKDFSV</sequence>
<gene>
    <name evidence="2" type="ORF">GWK10_02065</name>
</gene>
<dbReference type="InterPro" id="IPR015947">
    <property type="entry name" value="PUA-like_sf"/>
</dbReference>
<keyword evidence="2" id="KW-0378">Hydrolase</keyword>
<keyword evidence="3" id="KW-1185">Reference proteome</keyword>
<reference evidence="2 3" key="1">
    <citation type="submission" date="2020-01" db="EMBL/GenBank/DDBJ databases">
        <title>Spongiivirga citrea KCTC 32990T.</title>
        <authorList>
            <person name="Wang G."/>
        </authorList>
    </citation>
    <scope>NUCLEOTIDE SEQUENCE [LARGE SCALE GENOMIC DNA]</scope>
    <source>
        <strain evidence="2 3">KCTC 32990</strain>
    </source>
</reference>
<dbReference type="GO" id="GO:0006508">
    <property type="term" value="P:proteolysis"/>
    <property type="evidence" value="ECO:0007669"/>
    <property type="project" value="UniProtKB-KW"/>
</dbReference>
<dbReference type="InterPro" id="IPR003111">
    <property type="entry name" value="Lon_prtase_N"/>
</dbReference>
<evidence type="ECO:0000259" key="1">
    <source>
        <dbReference type="SMART" id="SM00464"/>
    </source>
</evidence>
<dbReference type="SUPFAM" id="SSF88697">
    <property type="entry name" value="PUA domain-like"/>
    <property type="match status" value="1"/>
</dbReference>
<protein>
    <submittedName>
        <fullName evidence="2">ATP-dependent protease</fullName>
    </submittedName>
</protein>
<organism evidence="2 3">
    <name type="scientific">Spongiivirga citrea</name>
    <dbReference type="NCBI Taxonomy" id="1481457"/>
    <lineage>
        <taxon>Bacteria</taxon>
        <taxon>Pseudomonadati</taxon>
        <taxon>Bacteroidota</taxon>
        <taxon>Flavobacteriia</taxon>
        <taxon>Flavobacteriales</taxon>
        <taxon>Flavobacteriaceae</taxon>
        <taxon>Spongiivirga</taxon>
    </lineage>
</organism>